<accession>A0A9Q0KAS9</accession>
<evidence type="ECO:0000313" key="1">
    <source>
        <dbReference type="EMBL" id="KAJ4967103.1"/>
    </source>
</evidence>
<evidence type="ECO:0000313" key="2">
    <source>
        <dbReference type="Proteomes" id="UP001141806"/>
    </source>
</evidence>
<dbReference type="AlphaFoldDB" id="A0A9Q0KAS9"/>
<organism evidence="1 2">
    <name type="scientific">Protea cynaroides</name>
    <dbReference type="NCBI Taxonomy" id="273540"/>
    <lineage>
        <taxon>Eukaryota</taxon>
        <taxon>Viridiplantae</taxon>
        <taxon>Streptophyta</taxon>
        <taxon>Embryophyta</taxon>
        <taxon>Tracheophyta</taxon>
        <taxon>Spermatophyta</taxon>
        <taxon>Magnoliopsida</taxon>
        <taxon>Proteales</taxon>
        <taxon>Proteaceae</taxon>
        <taxon>Protea</taxon>
    </lineage>
</organism>
<proteinExistence type="predicted"/>
<sequence length="114" mass="12718">MNIGLQFTMRKVKDVERFCRLYSELGVRFSVLLEVGVRVSANLRILVRFSFLLHDYSQQTSEFCTIILSKNSGGDSAVCIASWGEVLRSFGSGGEVLVSSGTGVGFFWKWGFMC</sequence>
<reference evidence="1" key="1">
    <citation type="journal article" date="2023" name="Plant J.">
        <title>The genome of the king protea, Protea cynaroides.</title>
        <authorList>
            <person name="Chang J."/>
            <person name="Duong T.A."/>
            <person name="Schoeman C."/>
            <person name="Ma X."/>
            <person name="Roodt D."/>
            <person name="Barker N."/>
            <person name="Li Z."/>
            <person name="Van de Peer Y."/>
            <person name="Mizrachi E."/>
        </authorList>
    </citation>
    <scope>NUCLEOTIDE SEQUENCE</scope>
    <source>
        <tissue evidence="1">Young leaves</tissue>
    </source>
</reference>
<keyword evidence="2" id="KW-1185">Reference proteome</keyword>
<protein>
    <submittedName>
        <fullName evidence="1">Uncharacterized protein</fullName>
    </submittedName>
</protein>
<dbReference type="EMBL" id="JAMYWD010000007">
    <property type="protein sequence ID" value="KAJ4967103.1"/>
    <property type="molecule type" value="Genomic_DNA"/>
</dbReference>
<comment type="caution">
    <text evidence="1">The sequence shown here is derived from an EMBL/GenBank/DDBJ whole genome shotgun (WGS) entry which is preliminary data.</text>
</comment>
<name>A0A9Q0KAS9_9MAGN</name>
<gene>
    <name evidence="1" type="ORF">NE237_018952</name>
</gene>
<dbReference type="Proteomes" id="UP001141806">
    <property type="component" value="Unassembled WGS sequence"/>
</dbReference>